<organism evidence="1 2">
    <name type="scientific">Paenibacillus faecis</name>
    <dbReference type="NCBI Taxonomy" id="862114"/>
    <lineage>
        <taxon>Bacteria</taxon>
        <taxon>Bacillati</taxon>
        <taxon>Bacillota</taxon>
        <taxon>Bacilli</taxon>
        <taxon>Bacillales</taxon>
        <taxon>Paenibacillaceae</taxon>
        <taxon>Paenibacillus</taxon>
    </lineage>
</organism>
<evidence type="ECO:0000313" key="1">
    <source>
        <dbReference type="EMBL" id="TYA14488.1"/>
    </source>
</evidence>
<dbReference type="EMBL" id="VSDO01000001">
    <property type="protein sequence ID" value="TYA14488.1"/>
    <property type="molecule type" value="Genomic_DNA"/>
</dbReference>
<protein>
    <submittedName>
        <fullName evidence="1">Uncharacterized protein</fullName>
    </submittedName>
</protein>
<dbReference type="AlphaFoldDB" id="A0A5D0CXL9"/>
<sequence length="106" mass="12129">MSVAAFIIEPQDRDFYVPVASEAFFCKCWIPASIELKLQYIPLFQSGVDIQKDDLPLLFQELSHLMNWSKQNLSKEDGLHLCSRVDFLKTKLTEAFSEEGVIVFIG</sequence>
<name>A0A5D0CXL9_9BACL</name>
<dbReference type="OrthoDB" id="513854at2"/>
<reference evidence="1 2" key="1">
    <citation type="submission" date="2019-08" db="EMBL/GenBank/DDBJ databases">
        <title>Genome sequencing of Paenibacillus faecis DSM 23593(T).</title>
        <authorList>
            <person name="Kook J.-K."/>
            <person name="Park S.-N."/>
            <person name="Lim Y.K."/>
        </authorList>
    </citation>
    <scope>NUCLEOTIDE SEQUENCE [LARGE SCALE GENOMIC DNA]</scope>
    <source>
        <strain evidence="1 2">DSM 23593</strain>
    </source>
</reference>
<dbReference type="Proteomes" id="UP000325218">
    <property type="component" value="Unassembled WGS sequence"/>
</dbReference>
<comment type="caution">
    <text evidence="1">The sequence shown here is derived from an EMBL/GenBank/DDBJ whole genome shotgun (WGS) entry which is preliminary data.</text>
</comment>
<proteinExistence type="predicted"/>
<dbReference type="RefSeq" id="WP_148450084.1">
    <property type="nucleotide sequence ID" value="NZ_VSDO01000001.1"/>
</dbReference>
<keyword evidence="2" id="KW-1185">Reference proteome</keyword>
<accession>A0A5D0CXL9</accession>
<evidence type="ECO:0000313" key="2">
    <source>
        <dbReference type="Proteomes" id="UP000325218"/>
    </source>
</evidence>
<gene>
    <name evidence="1" type="ORF">FRY98_02020</name>
</gene>